<name>A0AAV2NNN9_9HYME</name>
<dbReference type="AlphaFoldDB" id="A0AAV2NNN9"/>
<feature type="region of interest" description="Disordered" evidence="1">
    <location>
        <begin position="40"/>
        <end position="80"/>
    </location>
</feature>
<evidence type="ECO:0000256" key="1">
    <source>
        <dbReference type="SAM" id="MobiDB-lite"/>
    </source>
</evidence>
<feature type="compositionally biased region" description="Low complexity" evidence="1">
    <location>
        <begin position="54"/>
        <end position="72"/>
    </location>
</feature>
<dbReference type="Proteomes" id="UP001497644">
    <property type="component" value="Chromosome 3"/>
</dbReference>
<organism evidence="2 3">
    <name type="scientific">Lasius platythorax</name>
    <dbReference type="NCBI Taxonomy" id="488582"/>
    <lineage>
        <taxon>Eukaryota</taxon>
        <taxon>Metazoa</taxon>
        <taxon>Ecdysozoa</taxon>
        <taxon>Arthropoda</taxon>
        <taxon>Hexapoda</taxon>
        <taxon>Insecta</taxon>
        <taxon>Pterygota</taxon>
        <taxon>Neoptera</taxon>
        <taxon>Endopterygota</taxon>
        <taxon>Hymenoptera</taxon>
        <taxon>Apocrita</taxon>
        <taxon>Aculeata</taxon>
        <taxon>Formicoidea</taxon>
        <taxon>Formicidae</taxon>
        <taxon>Formicinae</taxon>
        <taxon>Lasius</taxon>
        <taxon>Lasius</taxon>
    </lineage>
</organism>
<keyword evidence="3" id="KW-1185">Reference proteome</keyword>
<sequence>MTKELEGGLFGNFDSAPFDILCWRAQKFYETELNRGSKQQLVPGYLQHPRNNAEGSSSPSTEGCSSPSTEEGFSPSPSTP</sequence>
<protein>
    <submittedName>
        <fullName evidence="2">Uncharacterized protein</fullName>
    </submittedName>
</protein>
<evidence type="ECO:0000313" key="3">
    <source>
        <dbReference type="Proteomes" id="UP001497644"/>
    </source>
</evidence>
<accession>A0AAV2NNN9</accession>
<evidence type="ECO:0000313" key="2">
    <source>
        <dbReference type="EMBL" id="CAL1680954.1"/>
    </source>
</evidence>
<dbReference type="EMBL" id="OZ034826">
    <property type="protein sequence ID" value="CAL1680954.1"/>
    <property type="molecule type" value="Genomic_DNA"/>
</dbReference>
<reference evidence="2" key="1">
    <citation type="submission" date="2024-04" db="EMBL/GenBank/DDBJ databases">
        <authorList>
            <consortium name="Molecular Ecology Group"/>
        </authorList>
    </citation>
    <scope>NUCLEOTIDE SEQUENCE</scope>
</reference>
<gene>
    <name evidence="2" type="ORF">LPLAT_LOCUS7122</name>
</gene>
<proteinExistence type="predicted"/>